<feature type="domain" description="NADPH-dependent FMN reductase-like" evidence="3">
    <location>
        <begin position="1"/>
        <end position="153"/>
    </location>
</feature>
<accession>A0A9D1L0L1</accession>
<reference evidence="4" key="2">
    <citation type="journal article" date="2021" name="PeerJ">
        <title>Extensive microbial diversity within the chicken gut microbiome revealed by metagenomics and culture.</title>
        <authorList>
            <person name="Gilroy R."/>
            <person name="Ravi A."/>
            <person name="Getino M."/>
            <person name="Pursley I."/>
            <person name="Horton D.L."/>
            <person name="Alikhan N.F."/>
            <person name="Baker D."/>
            <person name="Gharbi K."/>
            <person name="Hall N."/>
            <person name="Watson M."/>
            <person name="Adriaenssens E.M."/>
            <person name="Foster-Nyarko E."/>
            <person name="Jarju S."/>
            <person name="Secka A."/>
            <person name="Antonio M."/>
            <person name="Oren A."/>
            <person name="Chaudhuri R.R."/>
            <person name="La Ragione R."/>
            <person name="Hildebrand F."/>
            <person name="Pallen M.J."/>
        </authorList>
    </citation>
    <scope>NUCLEOTIDE SEQUENCE</scope>
    <source>
        <strain evidence="4">CHK195-11698</strain>
    </source>
</reference>
<comment type="caution">
    <text evidence="4">The sequence shown here is derived from an EMBL/GenBank/DDBJ whole genome shotgun (WGS) entry which is preliminary data.</text>
</comment>
<gene>
    <name evidence="4" type="ORF">IAD15_03765</name>
</gene>
<dbReference type="AlphaFoldDB" id="A0A9D1L0L1"/>
<evidence type="ECO:0000256" key="2">
    <source>
        <dbReference type="ARBA" id="ARBA00022643"/>
    </source>
</evidence>
<dbReference type="InterPro" id="IPR029039">
    <property type="entry name" value="Flavoprotein-like_sf"/>
</dbReference>
<evidence type="ECO:0000259" key="3">
    <source>
        <dbReference type="Pfam" id="PF03358"/>
    </source>
</evidence>
<evidence type="ECO:0000313" key="4">
    <source>
        <dbReference type="EMBL" id="HIU13166.1"/>
    </source>
</evidence>
<organism evidence="4 5">
    <name type="scientific">Candidatus Fimiplasma intestinipullorum</name>
    <dbReference type="NCBI Taxonomy" id="2840825"/>
    <lineage>
        <taxon>Bacteria</taxon>
        <taxon>Bacillati</taxon>
        <taxon>Bacillota</taxon>
        <taxon>Clostridia</taxon>
        <taxon>Eubacteriales</taxon>
        <taxon>Candidatus Fimiplasma</taxon>
    </lineage>
</organism>
<dbReference type="Gene3D" id="3.40.50.360">
    <property type="match status" value="1"/>
</dbReference>
<evidence type="ECO:0000256" key="1">
    <source>
        <dbReference type="ARBA" id="ARBA00022630"/>
    </source>
</evidence>
<dbReference type="SUPFAM" id="SSF52218">
    <property type="entry name" value="Flavoproteins"/>
    <property type="match status" value="1"/>
</dbReference>
<sequence length="206" mass="22715">MNVLLINGSPNPRGCTYTALSIVAEELNAQGIETKIVQVGQKNLRGCIGCRRCKQTGKCVFDDEVNQMAPLFEAADGLVIGSPVYFGSPNGGMMAFLDRLFYSTLFDKRMKVGASVVSARRGGNSASFDVLNKYFMISEMPVVSSRYWNMVHGYTPEDVMKDEEGVATMRVLGRNMAFLIKSIQFGKNEMGLPDVVPPVHTHFIRS</sequence>
<proteinExistence type="predicted"/>
<dbReference type="PANTHER" id="PTHR43278">
    <property type="entry name" value="NAD(P)H-DEPENDENT FMN-CONTAINING OXIDOREDUCTASE YWQN-RELATED"/>
    <property type="match status" value="1"/>
</dbReference>
<name>A0A9D1L0L1_9FIRM</name>
<keyword evidence="2" id="KW-0288">FMN</keyword>
<protein>
    <submittedName>
        <fullName evidence="4">Flavodoxin family protein</fullName>
    </submittedName>
</protein>
<dbReference type="Proteomes" id="UP000824175">
    <property type="component" value="Unassembled WGS sequence"/>
</dbReference>
<dbReference type="EMBL" id="DVMJ01000029">
    <property type="protein sequence ID" value="HIU13166.1"/>
    <property type="molecule type" value="Genomic_DNA"/>
</dbReference>
<dbReference type="PANTHER" id="PTHR43278:SF4">
    <property type="entry name" value="NAD(P)H-DEPENDENT FMN-CONTAINING OXIDOREDUCTASE YWQN-RELATED"/>
    <property type="match status" value="1"/>
</dbReference>
<dbReference type="InterPro" id="IPR051796">
    <property type="entry name" value="ISF_SsuE-like"/>
</dbReference>
<dbReference type="InterPro" id="IPR005025">
    <property type="entry name" value="FMN_Rdtase-like_dom"/>
</dbReference>
<dbReference type="GO" id="GO:0016491">
    <property type="term" value="F:oxidoreductase activity"/>
    <property type="evidence" value="ECO:0007669"/>
    <property type="project" value="InterPro"/>
</dbReference>
<keyword evidence="1" id="KW-0285">Flavoprotein</keyword>
<reference evidence="4" key="1">
    <citation type="submission" date="2020-10" db="EMBL/GenBank/DDBJ databases">
        <authorList>
            <person name="Gilroy R."/>
        </authorList>
    </citation>
    <scope>NUCLEOTIDE SEQUENCE</scope>
    <source>
        <strain evidence="4">CHK195-11698</strain>
    </source>
</reference>
<evidence type="ECO:0000313" key="5">
    <source>
        <dbReference type="Proteomes" id="UP000824175"/>
    </source>
</evidence>
<dbReference type="Pfam" id="PF03358">
    <property type="entry name" value="FMN_red"/>
    <property type="match status" value="1"/>
</dbReference>